<organism evidence="2 3">
    <name type="scientific">Actinoallomurus oryzae</name>
    <dbReference type="NCBI Taxonomy" id="502180"/>
    <lineage>
        <taxon>Bacteria</taxon>
        <taxon>Bacillati</taxon>
        <taxon>Actinomycetota</taxon>
        <taxon>Actinomycetes</taxon>
        <taxon>Streptosporangiales</taxon>
        <taxon>Thermomonosporaceae</taxon>
        <taxon>Actinoallomurus</taxon>
    </lineage>
</organism>
<dbReference type="EMBL" id="BAABHF010000041">
    <property type="protein sequence ID" value="GAA4507746.1"/>
    <property type="molecule type" value="Genomic_DNA"/>
</dbReference>
<gene>
    <name evidence="2" type="ORF">GCM10023191_066590</name>
</gene>
<evidence type="ECO:0000313" key="3">
    <source>
        <dbReference type="Proteomes" id="UP001500503"/>
    </source>
</evidence>
<reference evidence="3" key="1">
    <citation type="journal article" date="2019" name="Int. J. Syst. Evol. Microbiol.">
        <title>The Global Catalogue of Microorganisms (GCM) 10K type strain sequencing project: providing services to taxonomists for standard genome sequencing and annotation.</title>
        <authorList>
            <consortium name="The Broad Institute Genomics Platform"/>
            <consortium name="The Broad Institute Genome Sequencing Center for Infectious Disease"/>
            <person name="Wu L."/>
            <person name="Ma J."/>
        </authorList>
    </citation>
    <scope>NUCLEOTIDE SEQUENCE [LARGE SCALE GENOMIC DNA]</scope>
    <source>
        <strain evidence="3">JCM 17933</strain>
    </source>
</reference>
<feature type="region of interest" description="Disordered" evidence="1">
    <location>
        <begin position="20"/>
        <end position="43"/>
    </location>
</feature>
<comment type="caution">
    <text evidence="2">The sequence shown here is derived from an EMBL/GenBank/DDBJ whole genome shotgun (WGS) entry which is preliminary data.</text>
</comment>
<name>A0ABP8QRE7_9ACTN</name>
<keyword evidence="3" id="KW-1185">Reference proteome</keyword>
<proteinExistence type="predicted"/>
<dbReference type="Proteomes" id="UP001500503">
    <property type="component" value="Unassembled WGS sequence"/>
</dbReference>
<accession>A0ABP8QRE7</accession>
<sequence>MRPERDCDGTEHWVALVVKEDPGGQGDGTEGSSPAGNGLGDADAAINAQQFVSQGK</sequence>
<evidence type="ECO:0000256" key="1">
    <source>
        <dbReference type="SAM" id="MobiDB-lite"/>
    </source>
</evidence>
<protein>
    <submittedName>
        <fullName evidence="2">Uncharacterized protein</fullName>
    </submittedName>
</protein>
<evidence type="ECO:0000313" key="2">
    <source>
        <dbReference type="EMBL" id="GAA4507746.1"/>
    </source>
</evidence>